<dbReference type="Proteomes" id="UP000279227">
    <property type="component" value="Chromosome"/>
</dbReference>
<dbReference type="EMBL" id="LR134289">
    <property type="protein sequence ID" value="VEE10688.1"/>
    <property type="molecule type" value="Genomic_DNA"/>
</dbReference>
<dbReference type="RefSeq" id="WP_002984589.1">
    <property type="nucleotide sequence ID" value="NZ_CP068486.1"/>
</dbReference>
<evidence type="ECO:0000313" key="1">
    <source>
        <dbReference type="EMBL" id="VEE10688.1"/>
    </source>
</evidence>
<reference evidence="1 2" key="1">
    <citation type="submission" date="2018-12" db="EMBL/GenBank/DDBJ databases">
        <authorList>
            <consortium name="Pathogen Informatics"/>
        </authorList>
    </citation>
    <scope>NUCLEOTIDE SEQUENCE [LARGE SCALE GENOMIC DNA]</scope>
    <source>
        <strain evidence="1 2">NCTC11432</strain>
    </source>
</reference>
<dbReference type="AlphaFoldDB" id="A0A448B814"/>
<protein>
    <submittedName>
        <fullName evidence="1">Uncharacterized protein</fullName>
    </submittedName>
</protein>
<dbReference type="GeneID" id="93023981"/>
<proteinExistence type="predicted"/>
<dbReference type="KEGG" id="cgle:NCTC11432_04312"/>
<organism evidence="1 2">
    <name type="scientific">Chryseobacterium gleum</name>
    <name type="common">Flavobacterium gleum</name>
    <dbReference type="NCBI Taxonomy" id="250"/>
    <lineage>
        <taxon>Bacteria</taxon>
        <taxon>Pseudomonadati</taxon>
        <taxon>Bacteroidota</taxon>
        <taxon>Flavobacteriia</taxon>
        <taxon>Flavobacteriales</taxon>
        <taxon>Weeksellaceae</taxon>
        <taxon>Chryseobacterium group</taxon>
        <taxon>Chryseobacterium</taxon>
    </lineage>
</organism>
<gene>
    <name evidence="1" type="ORF">NCTC11432_04312</name>
</gene>
<sequence>MSHQEAEQQKRIAEKACIEPKGMMTRVDKSSIINPENIIR</sequence>
<name>A0A448B814_CHRGE</name>
<evidence type="ECO:0000313" key="2">
    <source>
        <dbReference type="Proteomes" id="UP000279227"/>
    </source>
</evidence>
<dbReference type="STRING" id="525257.HMPREF0204_11395"/>
<accession>A0A448B814</accession>